<organism evidence="1">
    <name type="scientific">uncultured Leptolyngbya sp</name>
    <dbReference type="NCBI Taxonomy" id="332963"/>
    <lineage>
        <taxon>Bacteria</taxon>
        <taxon>Bacillati</taxon>
        <taxon>Cyanobacteriota</taxon>
        <taxon>Cyanophyceae</taxon>
        <taxon>Leptolyngbyales</taxon>
        <taxon>Leptolyngbyaceae</taxon>
        <taxon>Leptolyngbya group</taxon>
        <taxon>Leptolyngbya</taxon>
        <taxon>environmental samples</taxon>
    </lineage>
</organism>
<dbReference type="EMBL" id="CADCTY010000121">
    <property type="protein sequence ID" value="CAA9300785.1"/>
    <property type="molecule type" value="Genomic_DNA"/>
</dbReference>
<feature type="non-terminal residue" evidence="1">
    <location>
        <position position="1"/>
    </location>
</feature>
<proteinExistence type="predicted"/>
<name>A0A6J4KCX5_9CYAN</name>
<evidence type="ECO:0000313" key="1">
    <source>
        <dbReference type="EMBL" id="CAA9300785.1"/>
    </source>
</evidence>
<protein>
    <submittedName>
        <fullName evidence="1">Uncharacterized protein</fullName>
    </submittedName>
</protein>
<gene>
    <name evidence="1" type="ORF">AVDCRST_MAG94-340</name>
</gene>
<dbReference type="AlphaFoldDB" id="A0A6J4KCX5"/>
<feature type="non-terminal residue" evidence="1">
    <location>
        <position position="29"/>
    </location>
</feature>
<reference evidence="1" key="1">
    <citation type="submission" date="2020-02" db="EMBL/GenBank/DDBJ databases">
        <authorList>
            <person name="Meier V. D."/>
        </authorList>
    </citation>
    <scope>NUCLEOTIDE SEQUENCE</scope>
    <source>
        <strain evidence="1">AVDCRST_MAG94</strain>
    </source>
</reference>
<accession>A0A6J4KCX5</accession>
<sequence>WKKLLSQLLGFTLISTLIASVVRRLHVSA</sequence>